<name>A0ABN0RKV0_9FLAO</name>
<protein>
    <submittedName>
        <fullName evidence="1">Cell wall assembly/cell proliferation coordinating protein, KNR4</fullName>
    </submittedName>
</protein>
<gene>
    <name evidence="1" type="ORF">KLA_14613</name>
</gene>
<dbReference type="InterPro" id="IPR037883">
    <property type="entry name" value="Knr4/Smi1-like_sf"/>
</dbReference>
<dbReference type="EMBL" id="ARZX01000022">
    <property type="protein sequence ID" value="EWH12493.1"/>
    <property type="molecule type" value="Genomic_DNA"/>
</dbReference>
<dbReference type="SUPFAM" id="SSF160631">
    <property type="entry name" value="SMI1/KNR4-like"/>
    <property type="match status" value="1"/>
</dbReference>
<keyword evidence="2" id="KW-1185">Reference proteome</keyword>
<dbReference type="Gene3D" id="3.40.1580.10">
    <property type="entry name" value="SMI1/KNR4-like"/>
    <property type="match status" value="1"/>
</dbReference>
<dbReference type="Proteomes" id="UP000019275">
    <property type="component" value="Unassembled WGS sequence"/>
</dbReference>
<organism evidence="1 2">
    <name type="scientific">Cellulophaga geojensis KL-A</name>
    <dbReference type="NCBI Taxonomy" id="1328323"/>
    <lineage>
        <taxon>Bacteria</taxon>
        <taxon>Pseudomonadati</taxon>
        <taxon>Bacteroidota</taxon>
        <taxon>Flavobacteriia</taxon>
        <taxon>Flavobacteriales</taxon>
        <taxon>Flavobacteriaceae</taxon>
        <taxon>Cellulophaga</taxon>
    </lineage>
</organism>
<evidence type="ECO:0000313" key="2">
    <source>
        <dbReference type="Proteomes" id="UP000019275"/>
    </source>
</evidence>
<accession>A0ABN0RKV0</accession>
<proteinExistence type="predicted"/>
<reference evidence="1 2" key="1">
    <citation type="journal article" date="2014" name="Genome Announc.">
        <title>Draft Genome Sequence of the Carrageenan-Degrading Bacterium Cellulophaga sp. Strain KL-A, Isolated from Decaying Marine Algae.</title>
        <authorList>
            <person name="Shan D."/>
            <person name="Ying J."/>
            <person name="Li X."/>
            <person name="Gao Z."/>
            <person name="Wei G."/>
            <person name="Shao Z."/>
        </authorList>
    </citation>
    <scope>NUCLEOTIDE SEQUENCE [LARGE SCALE GENOMIC DNA]</scope>
    <source>
        <strain evidence="1 2">KL-A</strain>
    </source>
</reference>
<comment type="caution">
    <text evidence="1">The sequence shown here is derived from an EMBL/GenBank/DDBJ whole genome shotgun (WGS) entry which is preliminary data.</text>
</comment>
<evidence type="ECO:0000313" key="1">
    <source>
        <dbReference type="EMBL" id="EWH12493.1"/>
    </source>
</evidence>
<dbReference type="Pfam" id="PF14568">
    <property type="entry name" value="SUKH_6"/>
    <property type="match status" value="1"/>
</dbReference>
<sequence>MPFPVEEKYIIETESELNVTFSTEFKNRMKKSNGGEIDTDDFFFQLYPFF</sequence>